<dbReference type="EMBL" id="JACGCM010000723">
    <property type="protein sequence ID" value="KAF6167574.1"/>
    <property type="molecule type" value="Genomic_DNA"/>
</dbReference>
<gene>
    <name evidence="1" type="ORF">GIB67_031157</name>
</gene>
<evidence type="ECO:0000313" key="2">
    <source>
        <dbReference type="Proteomes" id="UP000541444"/>
    </source>
</evidence>
<protein>
    <submittedName>
        <fullName evidence="1">Uncharacterized protein</fullName>
    </submittedName>
</protein>
<comment type="caution">
    <text evidence="1">The sequence shown here is derived from an EMBL/GenBank/DDBJ whole genome shotgun (WGS) entry which is preliminary data.</text>
</comment>
<dbReference type="Proteomes" id="UP000541444">
    <property type="component" value="Unassembled WGS sequence"/>
</dbReference>
<proteinExistence type="predicted"/>
<organism evidence="1 2">
    <name type="scientific">Kingdonia uniflora</name>
    <dbReference type="NCBI Taxonomy" id="39325"/>
    <lineage>
        <taxon>Eukaryota</taxon>
        <taxon>Viridiplantae</taxon>
        <taxon>Streptophyta</taxon>
        <taxon>Embryophyta</taxon>
        <taxon>Tracheophyta</taxon>
        <taxon>Spermatophyta</taxon>
        <taxon>Magnoliopsida</taxon>
        <taxon>Ranunculales</taxon>
        <taxon>Circaeasteraceae</taxon>
        <taxon>Kingdonia</taxon>
    </lineage>
</organism>
<accession>A0A7J7NKT7</accession>
<dbReference type="AlphaFoldDB" id="A0A7J7NKT7"/>
<name>A0A7J7NKT7_9MAGN</name>
<sequence length="67" mass="7615">MKLVTTGHRQPHQARQGLYKIRPEKIKIMLMFFSANCSGVKIGDLQYAKVSTKSKNRIPTSLNRPNS</sequence>
<reference evidence="1 2" key="1">
    <citation type="journal article" date="2020" name="IScience">
        <title>Genome Sequencing of the Endangered Kingdonia uniflora (Circaeasteraceae, Ranunculales) Reveals Potential Mechanisms of Evolutionary Specialization.</title>
        <authorList>
            <person name="Sun Y."/>
            <person name="Deng T."/>
            <person name="Zhang A."/>
            <person name="Moore M.J."/>
            <person name="Landis J.B."/>
            <person name="Lin N."/>
            <person name="Zhang H."/>
            <person name="Zhang X."/>
            <person name="Huang J."/>
            <person name="Zhang X."/>
            <person name="Sun H."/>
            <person name="Wang H."/>
        </authorList>
    </citation>
    <scope>NUCLEOTIDE SEQUENCE [LARGE SCALE GENOMIC DNA]</scope>
    <source>
        <strain evidence="1">TB1705</strain>
        <tissue evidence="1">Leaf</tissue>
    </source>
</reference>
<keyword evidence="2" id="KW-1185">Reference proteome</keyword>
<evidence type="ECO:0000313" key="1">
    <source>
        <dbReference type="EMBL" id="KAF6167574.1"/>
    </source>
</evidence>